<feature type="transmembrane region" description="Helical" evidence="5">
    <location>
        <begin position="34"/>
        <end position="56"/>
    </location>
</feature>
<dbReference type="AlphaFoldDB" id="J9DXJ4"/>
<evidence type="ECO:0000256" key="1">
    <source>
        <dbReference type="ARBA" id="ARBA00004141"/>
    </source>
</evidence>
<evidence type="ECO:0000256" key="3">
    <source>
        <dbReference type="ARBA" id="ARBA00022989"/>
    </source>
</evidence>
<feature type="transmembrane region" description="Helical" evidence="5">
    <location>
        <begin position="236"/>
        <end position="254"/>
    </location>
</feature>
<keyword evidence="3 5" id="KW-1133">Transmembrane helix</keyword>
<dbReference type="Pfam" id="PF00902">
    <property type="entry name" value="TatC"/>
    <property type="match status" value="1"/>
</dbReference>
<dbReference type="eggNOG" id="COG0805">
    <property type="taxonomic scope" value="Bacteria"/>
</dbReference>
<organism evidence="6 7">
    <name type="scientific">alpha proteobacterium IMCC14465</name>
    <dbReference type="NCBI Taxonomy" id="1220535"/>
    <lineage>
        <taxon>Bacteria</taxon>
        <taxon>Pseudomonadati</taxon>
        <taxon>Pseudomonadota</taxon>
        <taxon>Alphaproteobacteria</taxon>
        <taxon>PS1 clade</taxon>
    </lineage>
</organism>
<dbReference type="EMBL" id="ALYF01000002">
    <property type="protein sequence ID" value="EJW21747.1"/>
    <property type="molecule type" value="Genomic_DNA"/>
</dbReference>
<keyword evidence="5" id="KW-0813">Transport</keyword>
<dbReference type="Proteomes" id="UP000004836">
    <property type="component" value="Unassembled WGS sequence"/>
</dbReference>
<dbReference type="GO" id="GO:0065002">
    <property type="term" value="P:intracellular protein transmembrane transport"/>
    <property type="evidence" value="ECO:0007669"/>
    <property type="project" value="TreeGrafter"/>
</dbReference>
<dbReference type="PROSITE" id="PS01218">
    <property type="entry name" value="TATC"/>
    <property type="match status" value="1"/>
</dbReference>
<accession>J9DXJ4</accession>
<keyword evidence="5" id="KW-1003">Cell membrane</keyword>
<sequence length="278" mass="30826">MGPNKMADDPLMKSSEAPLMDHLIELRSRLLKSFIALALGFAVCFYFADFIFTYLLKPYETAAATVSLDAGIQLIYTAPHEFLFSQIKLGLFGGIFLAFPIIAFQIYSFLAPGLYKNERGAFLPYLVSAPLLFTAGAALVFYLIMPLALQFFIGMEQVSQEGASIRMMNRVSEYLGFVMTLMLAFGFCFQLPIVLSLLGRVGLVTADGLRRKRKYAIVLTFVVAALLTPPDLISQIGLGVPTLFLYEISIWLVAMTQTKHQAKQQANQDADLDDALDE</sequence>
<evidence type="ECO:0000313" key="6">
    <source>
        <dbReference type="EMBL" id="EJW21747.1"/>
    </source>
</evidence>
<comment type="caution">
    <text evidence="5">Lacks conserved residue(s) required for the propagation of feature annotation.</text>
</comment>
<dbReference type="PANTHER" id="PTHR30371:SF0">
    <property type="entry name" value="SEC-INDEPENDENT PROTEIN TRANSLOCASE PROTEIN TATC, CHLOROPLASTIC-RELATED"/>
    <property type="match status" value="1"/>
</dbReference>
<dbReference type="STRING" id="1220535.IMCC14465_01410"/>
<dbReference type="PATRIC" id="fig|1220535.3.peg.139"/>
<feature type="transmembrane region" description="Helical" evidence="5">
    <location>
        <begin position="174"/>
        <end position="203"/>
    </location>
</feature>
<evidence type="ECO:0000256" key="2">
    <source>
        <dbReference type="ARBA" id="ARBA00022692"/>
    </source>
</evidence>
<dbReference type="PANTHER" id="PTHR30371">
    <property type="entry name" value="SEC-INDEPENDENT PROTEIN TRANSLOCASE PROTEIN TATC"/>
    <property type="match status" value="1"/>
</dbReference>
<dbReference type="NCBIfam" id="TIGR00945">
    <property type="entry name" value="tatC"/>
    <property type="match status" value="1"/>
</dbReference>
<dbReference type="HAMAP" id="MF_00902">
    <property type="entry name" value="TatC"/>
    <property type="match status" value="1"/>
</dbReference>
<dbReference type="GO" id="GO:0033281">
    <property type="term" value="C:TAT protein transport complex"/>
    <property type="evidence" value="ECO:0007669"/>
    <property type="project" value="UniProtKB-UniRule"/>
</dbReference>
<dbReference type="InterPro" id="IPR019820">
    <property type="entry name" value="Sec-indep_translocase_CS"/>
</dbReference>
<proteinExistence type="inferred from homology"/>
<keyword evidence="7" id="KW-1185">Reference proteome</keyword>
<protein>
    <recommendedName>
        <fullName evidence="5">Sec-independent protein translocase protein TatC</fullName>
    </recommendedName>
</protein>
<keyword evidence="5" id="KW-0811">Translocation</keyword>
<gene>
    <name evidence="5" type="primary">tatC</name>
    <name evidence="6" type="ORF">IMCC14465_01410</name>
</gene>
<evidence type="ECO:0000256" key="4">
    <source>
        <dbReference type="ARBA" id="ARBA00023136"/>
    </source>
</evidence>
<comment type="subunit">
    <text evidence="5">The Tat system comprises two distinct complexes: a TatABC complex, containing multiple copies of TatA, TatB and TatC subunits, and a separate TatA complex, containing only TatA subunits. Substrates initially bind to the TatABC complex, which probably triggers association of the separate TatA complex to form the active translocon.</text>
</comment>
<dbReference type="PRINTS" id="PR01840">
    <property type="entry name" value="TATCFAMILY"/>
</dbReference>
<evidence type="ECO:0000313" key="7">
    <source>
        <dbReference type="Proteomes" id="UP000004836"/>
    </source>
</evidence>
<dbReference type="GO" id="GO:0009977">
    <property type="term" value="F:proton motive force dependent protein transmembrane transporter activity"/>
    <property type="evidence" value="ECO:0007669"/>
    <property type="project" value="TreeGrafter"/>
</dbReference>
<feature type="transmembrane region" description="Helical" evidence="5">
    <location>
        <begin position="89"/>
        <end position="110"/>
    </location>
</feature>
<reference evidence="6 7" key="1">
    <citation type="journal article" date="2012" name="J. Bacteriol.">
        <title>Genome Sequence of Strain IMCC14465, Isolated from the East Sea, Belonging to the PS1 Clade of Alphaproteobacteria.</title>
        <authorList>
            <person name="Yang S.J."/>
            <person name="Kang I."/>
            <person name="Cho J.C."/>
        </authorList>
    </citation>
    <scope>NUCLEOTIDE SEQUENCE [LARGE SCALE GENOMIC DNA]</scope>
    <source>
        <strain evidence="6 7">IMCC14465</strain>
    </source>
</reference>
<comment type="function">
    <text evidence="5">Part of the twin-arginine translocation (Tat) system that transports large folded proteins containing a characteristic twin-arginine motif in their signal peptide across membranes. Together with TatB, TatC is part of a receptor directly interacting with Tat signal peptides.</text>
</comment>
<comment type="caution">
    <text evidence="6">The sequence shown here is derived from an EMBL/GenBank/DDBJ whole genome shotgun (WGS) entry which is preliminary data.</text>
</comment>
<keyword evidence="5" id="KW-0653">Protein transport</keyword>
<comment type="similarity">
    <text evidence="5">Belongs to the TatC family.</text>
</comment>
<keyword evidence="4 5" id="KW-0472">Membrane</keyword>
<dbReference type="GO" id="GO:0043953">
    <property type="term" value="P:protein transport by the Tat complex"/>
    <property type="evidence" value="ECO:0007669"/>
    <property type="project" value="UniProtKB-UniRule"/>
</dbReference>
<comment type="subcellular location">
    <subcellularLocation>
        <location evidence="5">Cell membrane</location>
        <topology evidence="5">Multi-pass membrane protein</topology>
    </subcellularLocation>
    <subcellularLocation>
        <location evidence="1">Membrane</location>
        <topology evidence="1">Multi-pass membrane protein</topology>
    </subcellularLocation>
</comment>
<dbReference type="InterPro" id="IPR002033">
    <property type="entry name" value="TatC"/>
</dbReference>
<name>J9DXJ4_9PROT</name>
<feature type="transmembrane region" description="Helical" evidence="5">
    <location>
        <begin position="122"/>
        <end position="145"/>
    </location>
</feature>
<keyword evidence="2 5" id="KW-0812">Transmembrane</keyword>
<evidence type="ECO:0000256" key="5">
    <source>
        <dbReference type="HAMAP-Rule" id="MF_00902"/>
    </source>
</evidence>